<evidence type="ECO:0000256" key="5">
    <source>
        <dbReference type="ARBA" id="ARBA00022692"/>
    </source>
</evidence>
<dbReference type="PANTHER" id="PTHR30026">
    <property type="entry name" value="OUTER MEMBRANE PROTEIN TOLC"/>
    <property type="match status" value="1"/>
</dbReference>
<evidence type="ECO:0000313" key="10">
    <source>
        <dbReference type="Proteomes" id="UP000197007"/>
    </source>
</evidence>
<keyword evidence="6" id="KW-0472">Membrane</keyword>
<dbReference type="EMBL" id="CP022022">
    <property type="protein sequence ID" value="ASF43629.1"/>
    <property type="molecule type" value="Genomic_DNA"/>
</dbReference>
<organism evidence="9 10">
    <name type="scientific">Capnocytophaga endodontalis</name>
    <dbReference type="NCBI Taxonomy" id="2708117"/>
    <lineage>
        <taxon>Bacteria</taxon>
        <taxon>Pseudomonadati</taxon>
        <taxon>Bacteroidota</taxon>
        <taxon>Flavobacteriia</taxon>
        <taxon>Flavobacteriales</taxon>
        <taxon>Flavobacteriaceae</taxon>
        <taxon>Capnocytophaga</taxon>
    </lineage>
</organism>
<dbReference type="PANTHER" id="PTHR30026:SF20">
    <property type="entry name" value="OUTER MEMBRANE PROTEIN TOLC"/>
    <property type="match status" value="1"/>
</dbReference>
<protein>
    <submittedName>
        <fullName evidence="9">Transporter</fullName>
    </submittedName>
</protein>
<keyword evidence="4" id="KW-1134">Transmembrane beta strand</keyword>
<evidence type="ECO:0000313" key="9">
    <source>
        <dbReference type="EMBL" id="ASF43629.1"/>
    </source>
</evidence>
<comment type="subcellular location">
    <subcellularLocation>
        <location evidence="1">Cell outer membrane</location>
    </subcellularLocation>
</comment>
<feature type="chain" id="PRO_5012396434" evidence="8">
    <location>
        <begin position="19"/>
        <end position="432"/>
    </location>
</feature>
<dbReference type="InterPro" id="IPR003423">
    <property type="entry name" value="OMP_efflux"/>
</dbReference>
<keyword evidence="5" id="KW-0812">Transmembrane</keyword>
<dbReference type="Pfam" id="PF02321">
    <property type="entry name" value="OEP"/>
    <property type="match status" value="2"/>
</dbReference>
<dbReference type="InterPro" id="IPR051906">
    <property type="entry name" value="TolC-like"/>
</dbReference>
<sequence length="432" mass="49488">MMKKTLFLLCLLPFSAVAQKLWTLNDCIAYAKEHNLSIKQSEIDLKSTDIEVWQTKANFLPSINSEAAYNWNTGKNINPVSNQFENTTFESASGGISMSMPLFSGLQNWRKLQQAKCKQLATQYQLDMKKDEIILMIINAYTEVLSNKEKIKIQKAQLEISKESVARTRELINAGSLPKGDIYESEAQLFSLEQKIIETESALFIGKMGLAQLLLLKNYKDFEVADNTFEVPVADILNKTPEEIYQSAKEIMGEVKLATANVQLAESSLRLSQSAFWPRLSAQWGYSSRWSKNQVMDFWKQLDTNKGMYAGLSLNIPIFNHFSVLSNVKTQKLALQKMQLAKEQTELSTEKNIYQAYNDAANAKKLYEASEKTAQAKEQSFSYAQERHNVGLMNTFDFNQSKYEYENAQNDVIKAKYQYIFKLKVLEYYFSH</sequence>
<dbReference type="KEGG" id="capn:CBG49_11375"/>
<evidence type="ECO:0000256" key="6">
    <source>
        <dbReference type="ARBA" id="ARBA00023136"/>
    </source>
</evidence>
<dbReference type="Gene3D" id="1.20.1600.10">
    <property type="entry name" value="Outer membrane efflux proteins (OEP)"/>
    <property type="match status" value="1"/>
</dbReference>
<proteinExistence type="inferred from homology"/>
<comment type="similarity">
    <text evidence="2">Belongs to the outer membrane factor (OMF) (TC 1.B.17) family.</text>
</comment>
<dbReference type="SUPFAM" id="SSF56954">
    <property type="entry name" value="Outer membrane efflux proteins (OEP)"/>
    <property type="match status" value="1"/>
</dbReference>
<evidence type="ECO:0000256" key="3">
    <source>
        <dbReference type="ARBA" id="ARBA00022448"/>
    </source>
</evidence>
<evidence type="ECO:0000256" key="4">
    <source>
        <dbReference type="ARBA" id="ARBA00022452"/>
    </source>
</evidence>
<dbReference type="GO" id="GO:1990281">
    <property type="term" value="C:efflux pump complex"/>
    <property type="evidence" value="ECO:0007669"/>
    <property type="project" value="TreeGrafter"/>
</dbReference>
<gene>
    <name evidence="9" type="ORF">CBG49_11375</name>
</gene>
<evidence type="ECO:0000256" key="2">
    <source>
        <dbReference type="ARBA" id="ARBA00007613"/>
    </source>
</evidence>
<evidence type="ECO:0000256" key="8">
    <source>
        <dbReference type="SAM" id="SignalP"/>
    </source>
</evidence>
<dbReference type="GO" id="GO:0015288">
    <property type="term" value="F:porin activity"/>
    <property type="evidence" value="ECO:0007669"/>
    <property type="project" value="TreeGrafter"/>
</dbReference>
<dbReference type="Proteomes" id="UP000197007">
    <property type="component" value="Chromosome"/>
</dbReference>
<evidence type="ECO:0000256" key="7">
    <source>
        <dbReference type="ARBA" id="ARBA00023237"/>
    </source>
</evidence>
<keyword evidence="10" id="KW-1185">Reference proteome</keyword>
<dbReference type="AlphaFoldDB" id="A0A1Z4BQV3"/>
<reference evidence="10" key="1">
    <citation type="submission" date="2017-06" db="EMBL/GenBank/DDBJ databases">
        <title>Complete genome sequence of Capnocytophaga sp. KCOM 1579 (=ChDC OS43) isolated from a human refractory periapical abscess lesion.</title>
        <authorList>
            <person name="Kook J.-K."/>
            <person name="Park S.-N."/>
            <person name="Lim Y.K."/>
            <person name="Roh H."/>
        </authorList>
    </citation>
    <scope>NUCLEOTIDE SEQUENCE [LARGE SCALE GENOMIC DNA]</scope>
    <source>
        <strain evidence="10">ChDC OS43</strain>
    </source>
</reference>
<dbReference type="GO" id="GO:0015562">
    <property type="term" value="F:efflux transmembrane transporter activity"/>
    <property type="evidence" value="ECO:0007669"/>
    <property type="project" value="InterPro"/>
</dbReference>
<keyword evidence="8" id="KW-0732">Signal</keyword>
<feature type="signal peptide" evidence="8">
    <location>
        <begin position="1"/>
        <end position="18"/>
    </location>
</feature>
<dbReference type="GO" id="GO:0009279">
    <property type="term" value="C:cell outer membrane"/>
    <property type="evidence" value="ECO:0007669"/>
    <property type="project" value="UniProtKB-SubCell"/>
</dbReference>
<name>A0A1Z4BQV3_9FLAO</name>
<dbReference type="RefSeq" id="WP_088594562.1">
    <property type="nucleotide sequence ID" value="NZ_CP022022.1"/>
</dbReference>
<accession>A0A1Z4BQV3</accession>
<evidence type="ECO:0000256" key="1">
    <source>
        <dbReference type="ARBA" id="ARBA00004442"/>
    </source>
</evidence>
<keyword evidence="3" id="KW-0813">Transport</keyword>
<keyword evidence="7" id="KW-0998">Cell outer membrane</keyword>